<reference evidence="2 4" key="2">
    <citation type="journal article" date="2014" name="BMC Genomics">
        <title>An improved genome release (version Mt4.0) for the model legume Medicago truncatula.</title>
        <authorList>
            <person name="Tang H."/>
            <person name="Krishnakumar V."/>
            <person name="Bidwell S."/>
            <person name="Rosen B."/>
            <person name="Chan A."/>
            <person name="Zhou S."/>
            <person name="Gentzbittel L."/>
            <person name="Childs K.L."/>
            <person name="Yandell M."/>
            <person name="Gundlach H."/>
            <person name="Mayer K.F."/>
            <person name="Schwartz D.C."/>
            <person name="Town C.D."/>
        </authorList>
    </citation>
    <scope>GENOME REANNOTATION</scope>
    <source>
        <strain evidence="3 4">cv. Jemalong A17</strain>
    </source>
</reference>
<dbReference type="PaxDb" id="3880-AES61518"/>
<proteinExistence type="predicted"/>
<dbReference type="PANTHER" id="PTHR43507:SF21">
    <property type="entry name" value="NAD(P)H-QUINONE OXIDOREDUCTASE CHAIN 4, CHLOROPLASTIC"/>
    <property type="match status" value="1"/>
</dbReference>
<gene>
    <name evidence="2" type="ordered locus">MTR_1g085100</name>
</gene>
<keyword evidence="1" id="KW-1133">Transmembrane helix</keyword>
<dbReference type="EnsemblPlants" id="AES61518">
    <property type="protein sequence ID" value="AES61518"/>
    <property type="gene ID" value="MTR_1g085100"/>
</dbReference>
<keyword evidence="1" id="KW-0812">Transmembrane</keyword>
<dbReference type="HOGENOM" id="CLU_2834924_0_0_1"/>
<dbReference type="STRING" id="3880.G7IAD7"/>
<feature type="transmembrane region" description="Helical" evidence="1">
    <location>
        <begin position="32"/>
        <end position="56"/>
    </location>
</feature>
<dbReference type="Proteomes" id="UP000002051">
    <property type="component" value="Unassembled WGS sequence"/>
</dbReference>
<reference evidence="2 4" key="1">
    <citation type="journal article" date="2011" name="Nature">
        <title>The Medicago genome provides insight into the evolution of rhizobial symbioses.</title>
        <authorList>
            <person name="Young N.D."/>
            <person name="Debelle F."/>
            <person name="Oldroyd G.E."/>
            <person name="Geurts R."/>
            <person name="Cannon S.B."/>
            <person name="Udvardi M.K."/>
            <person name="Benedito V.A."/>
            <person name="Mayer K.F."/>
            <person name="Gouzy J."/>
            <person name="Schoof H."/>
            <person name="Van de Peer Y."/>
            <person name="Proost S."/>
            <person name="Cook D.R."/>
            <person name="Meyers B.C."/>
            <person name="Spannagl M."/>
            <person name="Cheung F."/>
            <person name="De Mita S."/>
            <person name="Krishnakumar V."/>
            <person name="Gundlach H."/>
            <person name="Zhou S."/>
            <person name="Mudge J."/>
            <person name="Bharti A.K."/>
            <person name="Murray J.D."/>
            <person name="Naoumkina M.A."/>
            <person name="Rosen B."/>
            <person name="Silverstein K.A."/>
            <person name="Tang H."/>
            <person name="Rombauts S."/>
            <person name="Zhao P.X."/>
            <person name="Zhou P."/>
            <person name="Barbe V."/>
            <person name="Bardou P."/>
            <person name="Bechner M."/>
            <person name="Bellec A."/>
            <person name="Berger A."/>
            <person name="Berges H."/>
            <person name="Bidwell S."/>
            <person name="Bisseling T."/>
            <person name="Choisne N."/>
            <person name="Couloux A."/>
            <person name="Denny R."/>
            <person name="Deshpande S."/>
            <person name="Dai X."/>
            <person name="Doyle J.J."/>
            <person name="Dudez A.M."/>
            <person name="Farmer A.D."/>
            <person name="Fouteau S."/>
            <person name="Franken C."/>
            <person name="Gibelin C."/>
            <person name="Gish J."/>
            <person name="Goldstein S."/>
            <person name="Gonzalez A.J."/>
            <person name="Green P.J."/>
            <person name="Hallab A."/>
            <person name="Hartog M."/>
            <person name="Hua A."/>
            <person name="Humphray S.J."/>
            <person name="Jeong D.H."/>
            <person name="Jing Y."/>
            <person name="Jocker A."/>
            <person name="Kenton S.M."/>
            <person name="Kim D.J."/>
            <person name="Klee K."/>
            <person name="Lai H."/>
            <person name="Lang C."/>
            <person name="Lin S."/>
            <person name="Macmil S.L."/>
            <person name="Magdelenat G."/>
            <person name="Matthews L."/>
            <person name="McCorrison J."/>
            <person name="Monaghan E.L."/>
            <person name="Mun J.H."/>
            <person name="Najar F.Z."/>
            <person name="Nicholson C."/>
            <person name="Noirot C."/>
            <person name="O'Bleness M."/>
            <person name="Paule C.R."/>
            <person name="Poulain J."/>
            <person name="Prion F."/>
            <person name="Qin B."/>
            <person name="Qu C."/>
            <person name="Retzel E.F."/>
            <person name="Riddle C."/>
            <person name="Sallet E."/>
            <person name="Samain S."/>
            <person name="Samson N."/>
            <person name="Sanders I."/>
            <person name="Saurat O."/>
            <person name="Scarpelli C."/>
            <person name="Schiex T."/>
            <person name="Segurens B."/>
            <person name="Severin A.J."/>
            <person name="Sherrier D.J."/>
            <person name="Shi R."/>
            <person name="Sims S."/>
            <person name="Singer S.R."/>
            <person name="Sinharoy S."/>
            <person name="Sterck L."/>
            <person name="Viollet A."/>
            <person name="Wang B.B."/>
            <person name="Wang K."/>
            <person name="Wang M."/>
            <person name="Wang X."/>
            <person name="Warfsmann J."/>
            <person name="Weissenbach J."/>
            <person name="White D.D."/>
            <person name="White J.D."/>
            <person name="Wiley G.B."/>
            <person name="Wincker P."/>
            <person name="Xing Y."/>
            <person name="Yang L."/>
            <person name="Yao Z."/>
            <person name="Ying F."/>
            <person name="Zhai J."/>
            <person name="Zhou L."/>
            <person name="Zuber A."/>
            <person name="Denarie J."/>
            <person name="Dixon R.A."/>
            <person name="May G.D."/>
            <person name="Schwartz D.C."/>
            <person name="Rogers J."/>
            <person name="Quetier F."/>
            <person name="Town C.D."/>
            <person name="Roe B.A."/>
        </authorList>
    </citation>
    <scope>NUCLEOTIDE SEQUENCE [LARGE SCALE GENOMIC DNA]</scope>
    <source>
        <strain evidence="2">A17</strain>
        <strain evidence="3 4">cv. Jemalong A17</strain>
    </source>
</reference>
<sequence length="66" mass="7549">MMRSLKLVASCILPLVLHEMRAYGLVRINMDLFFHAHSIFCPWLMILGSTQIIYVASTSFGQHLLL</sequence>
<accession>G7IAD7</accession>
<dbReference type="AlphaFoldDB" id="G7IAD7"/>
<dbReference type="EMBL" id="CM001217">
    <property type="protein sequence ID" value="AES61518.1"/>
    <property type="molecule type" value="Genomic_DNA"/>
</dbReference>
<keyword evidence="1" id="KW-0472">Membrane</keyword>
<dbReference type="InterPro" id="IPR003918">
    <property type="entry name" value="NADH_UbQ_OxRdtase"/>
</dbReference>
<organism evidence="2 4">
    <name type="scientific">Medicago truncatula</name>
    <name type="common">Barrel medic</name>
    <name type="synonym">Medicago tribuloides</name>
    <dbReference type="NCBI Taxonomy" id="3880"/>
    <lineage>
        <taxon>Eukaryota</taxon>
        <taxon>Viridiplantae</taxon>
        <taxon>Streptophyta</taxon>
        <taxon>Embryophyta</taxon>
        <taxon>Tracheophyta</taxon>
        <taxon>Spermatophyta</taxon>
        <taxon>Magnoliopsida</taxon>
        <taxon>eudicotyledons</taxon>
        <taxon>Gunneridae</taxon>
        <taxon>Pentapetalae</taxon>
        <taxon>rosids</taxon>
        <taxon>fabids</taxon>
        <taxon>Fabales</taxon>
        <taxon>Fabaceae</taxon>
        <taxon>Papilionoideae</taxon>
        <taxon>50 kb inversion clade</taxon>
        <taxon>NPAAA clade</taxon>
        <taxon>Hologalegina</taxon>
        <taxon>IRL clade</taxon>
        <taxon>Trifolieae</taxon>
        <taxon>Medicago</taxon>
    </lineage>
</organism>
<dbReference type="GO" id="GO:0042773">
    <property type="term" value="P:ATP synthesis coupled electron transport"/>
    <property type="evidence" value="ECO:0007669"/>
    <property type="project" value="InterPro"/>
</dbReference>
<reference evidence="3" key="3">
    <citation type="submission" date="2015-04" db="UniProtKB">
        <authorList>
            <consortium name="EnsemblPlants"/>
        </authorList>
    </citation>
    <scope>IDENTIFICATION</scope>
    <source>
        <strain evidence="3">cv. Jemalong A17</strain>
    </source>
</reference>
<evidence type="ECO:0000256" key="1">
    <source>
        <dbReference type="SAM" id="Phobius"/>
    </source>
</evidence>
<evidence type="ECO:0000313" key="4">
    <source>
        <dbReference type="Proteomes" id="UP000002051"/>
    </source>
</evidence>
<keyword evidence="4" id="KW-1185">Reference proteome</keyword>
<evidence type="ECO:0000313" key="3">
    <source>
        <dbReference type="EnsemblPlants" id="AES61518"/>
    </source>
</evidence>
<dbReference type="eggNOG" id="KOG4845">
    <property type="taxonomic scope" value="Eukaryota"/>
</dbReference>
<dbReference type="GO" id="GO:0008137">
    <property type="term" value="F:NADH dehydrogenase (ubiquinone) activity"/>
    <property type="evidence" value="ECO:0007669"/>
    <property type="project" value="InterPro"/>
</dbReference>
<evidence type="ECO:0000313" key="2">
    <source>
        <dbReference type="EMBL" id="AES61518.1"/>
    </source>
</evidence>
<name>G7IAD7_MEDTR</name>
<protein>
    <submittedName>
        <fullName evidence="2">NAD(P)H-quinone oxidoreductase chain 4</fullName>
    </submittedName>
</protein>
<dbReference type="PANTHER" id="PTHR43507">
    <property type="entry name" value="NADH-UBIQUINONE OXIDOREDUCTASE CHAIN 4"/>
    <property type="match status" value="1"/>
</dbReference>